<evidence type="ECO:0000256" key="14">
    <source>
        <dbReference type="ARBA" id="ARBA00023286"/>
    </source>
</evidence>
<keyword evidence="7 21" id="KW-1133">Transmembrane helix</keyword>
<evidence type="ECO:0000256" key="21">
    <source>
        <dbReference type="SAM" id="Phobius"/>
    </source>
</evidence>
<dbReference type="GO" id="GO:0045211">
    <property type="term" value="C:postsynaptic membrane"/>
    <property type="evidence" value="ECO:0007669"/>
    <property type="project" value="UniProtKB-SubCell"/>
</dbReference>
<dbReference type="SUPFAM" id="SSF53850">
    <property type="entry name" value="Periplasmic binding protein-like II"/>
    <property type="match status" value="1"/>
</dbReference>
<comment type="caution">
    <text evidence="25">The sequence shown here is derived from an EMBL/GenBank/DDBJ whole genome shotgun (WGS) entry which is preliminary data.</text>
</comment>
<feature type="chain" id="PRO_5029780955" evidence="22">
    <location>
        <begin position="25"/>
        <end position="1116"/>
    </location>
</feature>
<dbReference type="GO" id="GO:0038023">
    <property type="term" value="F:signaling receptor activity"/>
    <property type="evidence" value="ECO:0007669"/>
    <property type="project" value="InterPro"/>
</dbReference>
<dbReference type="InterPro" id="IPR001828">
    <property type="entry name" value="ANF_lig-bd_rcpt"/>
</dbReference>
<gene>
    <name evidence="25" type="ORF">EB796_022101</name>
</gene>
<dbReference type="InterPro" id="IPR015683">
    <property type="entry name" value="Ionotropic_Glu_rcpt"/>
</dbReference>
<evidence type="ECO:0000256" key="8">
    <source>
        <dbReference type="ARBA" id="ARBA00023018"/>
    </source>
</evidence>
<evidence type="ECO:0000256" key="22">
    <source>
        <dbReference type="SAM" id="SignalP"/>
    </source>
</evidence>
<comment type="subcellular location">
    <subcellularLocation>
        <location evidence="1">Cell membrane</location>
        <topology evidence="1">Multi-pass membrane protein</topology>
    </subcellularLocation>
    <subcellularLocation>
        <location evidence="16">Postsynaptic cell membrane</location>
    </subcellularLocation>
</comment>
<dbReference type="AlphaFoldDB" id="A0A7J7J0G5"/>
<feature type="transmembrane region" description="Helical" evidence="21">
    <location>
        <begin position="652"/>
        <end position="675"/>
    </location>
</feature>
<evidence type="ECO:0000256" key="15">
    <source>
        <dbReference type="ARBA" id="ARBA00023303"/>
    </source>
</evidence>
<feature type="domain" description="Ionotropic glutamate receptor C-terminal" evidence="23">
    <location>
        <begin position="482"/>
        <end position="893"/>
    </location>
</feature>
<evidence type="ECO:0000256" key="5">
    <source>
        <dbReference type="ARBA" id="ARBA00022723"/>
    </source>
</evidence>
<dbReference type="EMBL" id="VXIV02003219">
    <property type="protein sequence ID" value="KAF6019575.1"/>
    <property type="molecule type" value="Genomic_DNA"/>
</dbReference>
<protein>
    <submittedName>
        <fullName evidence="25">Nmdar2</fullName>
    </submittedName>
</protein>
<evidence type="ECO:0000256" key="16">
    <source>
        <dbReference type="ARBA" id="ARBA00034100"/>
    </source>
</evidence>
<evidence type="ECO:0000256" key="6">
    <source>
        <dbReference type="ARBA" id="ARBA00022833"/>
    </source>
</evidence>
<feature type="transmembrane region" description="Helical" evidence="21">
    <location>
        <begin position="918"/>
        <end position="942"/>
    </location>
</feature>
<keyword evidence="9" id="KW-0406">Ion transport</keyword>
<evidence type="ECO:0000256" key="2">
    <source>
        <dbReference type="ARBA" id="ARBA00022448"/>
    </source>
</evidence>
<dbReference type="InterPro" id="IPR019594">
    <property type="entry name" value="Glu/Gly-bd"/>
</dbReference>
<feature type="disulfide bond" evidence="19">
    <location>
        <begin position="842"/>
        <end position="895"/>
    </location>
</feature>
<evidence type="ECO:0000256" key="19">
    <source>
        <dbReference type="PIRSR" id="PIRSR601508-3"/>
    </source>
</evidence>
<evidence type="ECO:0000256" key="11">
    <source>
        <dbReference type="ARBA" id="ARBA00023170"/>
    </source>
</evidence>
<keyword evidence="3" id="KW-1003">Cell membrane</keyword>
<dbReference type="GO" id="GO:0015276">
    <property type="term" value="F:ligand-gated monoatomic ion channel activity"/>
    <property type="evidence" value="ECO:0007669"/>
    <property type="project" value="InterPro"/>
</dbReference>
<keyword evidence="6" id="KW-0862">Zinc</keyword>
<feature type="signal peptide" evidence="22">
    <location>
        <begin position="1"/>
        <end position="24"/>
    </location>
</feature>
<keyword evidence="19" id="KW-1015">Disulfide bond</keyword>
<keyword evidence="15" id="KW-0407">Ion channel</keyword>
<keyword evidence="4 21" id="KW-0812">Transmembrane</keyword>
<evidence type="ECO:0000313" key="26">
    <source>
        <dbReference type="Proteomes" id="UP000593567"/>
    </source>
</evidence>
<dbReference type="FunFam" id="3.40.190.10:FF:000155">
    <property type="entry name" value="Glutamate receptor ionotropic, NMDA 2B"/>
    <property type="match status" value="1"/>
</dbReference>
<evidence type="ECO:0000256" key="7">
    <source>
        <dbReference type="ARBA" id="ARBA00022989"/>
    </source>
</evidence>
<dbReference type="PANTHER" id="PTHR18966">
    <property type="entry name" value="IONOTROPIC GLUTAMATE RECEPTOR"/>
    <property type="match status" value="1"/>
</dbReference>
<keyword evidence="5" id="KW-0479">Metal-binding</keyword>
<dbReference type="Gene3D" id="3.40.190.10">
    <property type="entry name" value="Periplasmic binding protein-like II"/>
    <property type="match status" value="2"/>
</dbReference>
<dbReference type="Pfam" id="PF10613">
    <property type="entry name" value="Lig_chan-Glu_bd"/>
    <property type="match status" value="1"/>
</dbReference>
<evidence type="ECO:0000259" key="24">
    <source>
        <dbReference type="SMART" id="SM00918"/>
    </source>
</evidence>
<feature type="binding site" evidence="17">
    <location>
        <position position="571"/>
    </location>
    <ligand>
        <name>L-glutamate</name>
        <dbReference type="ChEBI" id="CHEBI:29985"/>
    </ligand>
</feature>
<dbReference type="Gene3D" id="3.40.50.2300">
    <property type="match status" value="2"/>
</dbReference>
<accession>A0A7J7J0G5</accession>
<evidence type="ECO:0000256" key="9">
    <source>
        <dbReference type="ARBA" id="ARBA00023065"/>
    </source>
</evidence>
<evidence type="ECO:0000259" key="23">
    <source>
        <dbReference type="SMART" id="SM00079"/>
    </source>
</evidence>
<evidence type="ECO:0000256" key="17">
    <source>
        <dbReference type="PIRSR" id="PIRSR601508-1"/>
    </source>
</evidence>
<dbReference type="GO" id="GO:0046872">
    <property type="term" value="F:metal ion binding"/>
    <property type="evidence" value="ECO:0007669"/>
    <property type="project" value="UniProtKB-KW"/>
</dbReference>
<dbReference type="SMART" id="SM00079">
    <property type="entry name" value="PBPe"/>
    <property type="match status" value="1"/>
</dbReference>
<dbReference type="SUPFAM" id="SSF53822">
    <property type="entry name" value="Periplasmic binding protein-like I"/>
    <property type="match status" value="1"/>
</dbReference>
<feature type="binding site" evidence="17">
    <location>
        <position position="787"/>
    </location>
    <ligand>
        <name>L-glutamate</name>
        <dbReference type="ChEBI" id="CHEBI:29985"/>
    </ligand>
</feature>
<evidence type="ECO:0000256" key="1">
    <source>
        <dbReference type="ARBA" id="ARBA00004651"/>
    </source>
</evidence>
<sequence length="1116" mass="126320">MTGRKYHKTLVLLLLLKLVAVTRQQSTKYKLLVITLNDISQGKEKEEHQESLNCSISTKNQNKSVELEANFTVLQLNHLSPGGVLNILCNIEDGISAIAIILPSSDSFKYVAIYKLILNHISSLGIPTIVWNSYMPKGIVYDSVIHLGPQYIHQVEAYMTLLKYYNWNKFSILTTLCPGHVEFQSALRRLVHEYVNEKGIQIMEILSSHVIENAANPDAVYKHMQDLKASDTRIILLHMTSAELEMVMKASTKLNMVGKEYMWLGTTEVYSSSTLQPEKLPLGMIVLTYSKVGTEEELVTDPLTKALLTIGNFWSDNIMKFHQTKTVNSSMPPHISCRDHSVEFWEAGKDLYNNMIGYKNKEDLDLPCTGSSKVDILPIEIDRSGMNKKSTLYFANLAYSSTGRFTWTSNNLKKTWKWIGAWHSPNITVLEDITWPGNSPKPPDGKPARTFIRVVTHEEAPYVKFTDPDPVTGGCDTIGSVRVRLTDVTEKECPECRGNSSLFQCATGLCIDLMHKLQEDMQFDYEMFQSRDNNWGNYVDEKKTEWNGIIKDLIEGYAEISMTSLKIGPERSTAIDFSVPFIETGITIIVLIKKGVISTTAFLEPYQYTVWAIICSGLTFGIGVTIFLFEWGSPKGVVKLKQKSKHKKTEPYNLESWLVMLVGIVHVAGFFILLFDYLSPKGKERYIHKNWKGEKFSLARSLWLIWTILFGAAVETDNTKGLASRFLTAVWSLFSLVFLASYTANLAAFMITKEEFFDLQGINDPKLREPHSISPSFRFGTVPDGSTAINLKKNYAEMYSYMENYNKNNVLSGIEAVKNNELHAFIYDATVLQYQASRDDDCKLTTVGAWYAMTGYGIGFPKFSKWKQKFDVHLTRYINEGEMDRLRKFWMTGACKQQSYRSGKESSSPLDIANFTSAYILLIVGVILALILLLAEHLYFTFCRRKLRRVDKNGCCSLLSLSMGESLSFEESVMEVIESTRHTLCQNELCKANQQRLSHELDMAICRLSMIQATMNCYRSGSQERLDMLSIEGDQRLSSLKSEVTCSTEDNDDGDSQLNPSVNDGKGSCGQKASKVWSKATRFEESKRLQDTEKEKKSNASVIKSNEQLESLESCL</sequence>
<dbReference type="InterPro" id="IPR001320">
    <property type="entry name" value="Iontro_rcpt_C"/>
</dbReference>
<dbReference type="Proteomes" id="UP000593567">
    <property type="component" value="Unassembled WGS sequence"/>
</dbReference>
<feature type="transmembrane region" description="Helical" evidence="21">
    <location>
        <begin position="608"/>
        <end position="631"/>
    </location>
</feature>
<dbReference type="FunFam" id="3.40.190.10:FF:000009">
    <property type="entry name" value="Putative glutamate receptor ionotropic NMDA 2B"/>
    <property type="match status" value="1"/>
</dbReference>
<dbReference type="InterPro" id="IPR028082">
    <property type="entry name" value="Peripla_BP_I"/>
</dbReference>
<evidence type="ECO:0000256" key="13">
    <source>
        <dbReference type="ARBA" id="ARBA00023257"/>
    </source>
</evidence>
<dbReference type="PRINTS" id="PR00177">
    <property type="entry name" value="NMDARECEPTOR"/>
</dbReference>
<evidence type="ECO:0000256" key="12">
    <source>
        <dbReference type="ARBA" id="ARBA00023180"/>
    </source>
</evidence>
<evidence type="ECO:0000256" key="10">
    <source>
        <dbReference type="ARBA" id="ARBA00023136"/>
    </source>
</evidence>
<keyword evidence="14" id="KW-1071">Ligand-gated ion channel</keyword>
<feature type="binding site" evidence="17">
    <location>
        <position position="828"/>
    </location>
    <ligand>
        <name>L-glutamate</name>
        <dbReference type="ChEBI" id="CHEBI:29985"/>
    </ligand>
</feature>
<evidence type="ECO:0000256" key="3">
    <source>
        <dbReference type="ARBA" id="ARBA00022475"/>
    </source>
</evidence>
<proteinExistence type="predicted"/>
<organism evidence="25 26">
    <name type="scientific">Bugula neritina</name>
    <name type="common">Brown bryozoan</name>
    <name type="synonym">Sertularia neritina</name>
    <dbReference type="NCBI Taxonomy" id="10212"/>
    <lineage>
        <taxon>Eukaryota</taxon>
        <taxon>Metazoa</taxon>
        <taxon>Spiralia</taxon>
        <taxon>Lophotrochozoa</taxon>
        <taxon>Bryozoa</taxon>
        <taxon>Gymnolaemata</taxon>
        <taxon>Cheilostomatida</taxon>
        <taxon>Flustrina</taxon>
        <taxon>Buguloidea</taxon>
        <taxon>Bugulidae</taxon>
        <taxon>Bugula</taxon>
    </lineage>
</organism>
<dbReference type="SMART" id="SM00918">
    <property type="entry name" value="Lig_chan-Glu_bd"/>
    <property type="match status" value="1"/>
</dbReference>
<feature type="site" description="Interaction with the cone snail toxin Con-ikot-ikot" evidence="18">
    <location>
        <position position="792"/>
    </location>
</feature>
<reference evidence="25" key="1">
    <citation type="submission" date="2020-06" db="EMBL/GenBank/DDBJ databases">
        <title>Draft genome of Bugula neritina, a colonial animal packing powerful symbionts and potential medicines.</title>
        <authorList>
            <person name="Rayko M."/>
        </authorList>
    </citation>
    <scope>NUCLEOTIDE SEQUENCE [LARGE SCALE GENOMIC DNA]</scope>
    <source>
        <strain evidence="25">Kwan_BN1</strain>
    </source>
</reference>
<dbReference type="Pfam" id="PF00060">
    <property type="entry name" value="Lig_chan"/>
    <property type="match status" value="1"/>
</dbReference>
<keyword evidence="26" id="KW-1185">Reference proteome</keyword>
<evidence type="ECO:0000256" key="4">
    <source>
        <dbReference type="ARBA" id="ARBA00022692"/>
    </source>
</evidence>
<evidence type="ECO:0000313" key="25">
    <source>
        <dbReference type="EMBL" id="KAF6019575.1"/>
    </source>
</evidence>
<keyword evidence="13" id="KW-0628">Postsynaptic cell membrane</keyword>
<keyword evidence="22" id="KW-0732">Signal</keyword>
<feature type="binding site" evidence="17">
    <location>
        <position position="786"/>
    </location>
    <ligand>
        <name>L-glutamate</name>
        <dbReference type="ChEBI" id="CHEBI:29985"/>
    </ligand>
</feature>
<feature type="region of interest" description="Disordered" evidence="20">
    <location>
        <begin position="1046"/>
        <end position="1073"/>
    </location>
</feature>
<keyword evidence="11" id="KW-0675">Receptor</keyword>
<keyword evidence="10 21" id="KW-0472">Membrane</keyword>
<evidence type="ECO:0000256" key="18">
    <source>
        <dbReference type="PIRSR" id="PIRSR601508-2"/>
    </source>
</evidence>
<feature type="domain" description="Ionotropic glutamate receptor L-glutamate and glycine-binding" evidence="24">
    <location>
        <begin position="494"/>
        <end position="555"/>
    </location>
</feature>
<dbReference type="InterPro" id="IPR001508">
    <property type="entry name" value="Iono_Glu_rcpt_met"/>
</dbReference>
<keyword evidence="12" id="KW-0325">Glycoprotein</keyword>
<feature type="site" description="Crucial to convey clamshell closure to channel opening" evidence="18">
    <location>
        <position position="759"/>
    </location>
</feature>
<keyword evidence="8" id="KW-0770">Synapse</keyword>
<dbReference type="Pfam" id="PF01094">
    <property type="entry name" value="ANF_receptor"/>
    <property type="match status" value="1"/>
</dbReference>
<keyword evidence="2" id="KW-0813">Transport</keyword>
<dbReference type="OrthoDB" id="5984008at2759"/>
<feature type="transmembrane region" description="Helical" evidence="21">
    <location>
        <begin position="726"/>
        <end position="751"/>
    </location>
</feature>
<feature type="transmembrane region" description="Helical" evidence="21">
    <location>
        <begin position="695"/>
        <end position="714"/>
    </location>
</feature>
<evidence type="ECO:0000256" key="20">
    <source>
        <dbReference type="SAM" id="MobiDB-lite"/>
    </source>
</evidence>
<name>A0A7J7J0G5_BUGNE</name>